<evidence type="ECO:0000313" key="1">
    <source>
        <dbReference type="EMBL" id="KAJ2979683.1"/>
    </source>
</evidence>
<comment type="caution">
    <text evidence="1">The sequence shown here is derived from an EMBL/GenBank/DDBJ whole genome shotgun (WGS) entry which is preliminary data.</text>
</comment>
<protein>
    <submittedName>
        <fullName evidence="1">Uncharacterized protein</fullName>
    </submittedName>
</protein>
<evidence type="ECO:0000313" key="2">
    <source>
        <dbReference type="Proteomes" id="UP001143910"/>
    </source>
</evidence>
<reference evidence="1" key="1">
    <citation type="submission" date="2022-08" db="EMBL/GenBank/DDBJ databases">
        <title>Genome Sequence of Lecanicillium fungicola.</title>
        <authorList>
            <person name="Buettner E."/>
        </authorList>
    </citation>
    <scope>NUCLEOTIDE SEQUENCE</scope>
    <source>
        <strain evidence="1">Babe33</strain>
    </source>
</reference>
<name>A0ACC1NMV0_9HYPO</name>
<proteinExistence type="predicted"/>
<gene>
    <name evidence="1" type="ORF">NQ176_g3100</name>
</gene>
<accession>A0ACC1NMV0</accession>
<dbReference type="EMBL" id="JANJQO010000260">
    <property type="protein sequence ID" value="KAJ2979683.1"/>
    <property type="molecule type" value="Genomic_DNA"/>
</dbReference>
<organism evidence="1 2">
    <name type="scientific">Zarea fungicola</name>
    <dbReference type="NCBI Taxonomy" id="93591"/>
    <lineage>
        <taxon>Eukaryota</taxon>
        <taxon>Fungi</taxon>
        <taxon>Dikarya</taxon>
        <taxon>Ascomycota</taxon>
        <taxon>Pezizomycotina</taxon>
        <taxon>Sordariomycetes</taxon>
        <taxon>Hypocreomycetidae</taxon>
        <taxon>Hypocreales</taxon>
        <taxon>Cordycipitaceae</taxon>
        <taxon>Zarea</taxon>
    </lineage>
</organism>
<sequence>MKVSTIFISIVGLVAAVPKLPVDKGSAVVLRRDVSTTKNLNARVNPITEGGTIWRDNHGVVRAIFVIQIYEELLQSFDNSGYNLAKIILTEVTNYGRTHGFADIVRRNLWDAEFDARSKVIKGATYMTLALTSRGSVQGVERASGLLQSWLEQGGKYFAIKQVDNALAHISRSNDGTQAEEEEEPQSLTERGGNYCSGATGGWYNFVVDNIDPMSVSITVSC</sequence>
<keyword evidence="2" id="KW-1185">Reference proteome</keyword>
<dbReference type="Proteomes" id="UP001143910">
    <property type="component" value="Unassembled WGS sequence"/>
</dbReference>